<evidence type="ECO:0000256" key="1">
    <source>
        <dbReference type="ARBA" id="ARBA00007734"/>
    </source>
</evidence>
<dbReference type="PANTHER" id="PTHR37423">
    <property type="entry name" value="SOLUBLE LYTIC MUREIN TRANSGLYCOSYLASE-RELATED"/>
    <property type="match status" value="1"/>
</dbReference>
<evidence type="ECO:0000256" key="2">
    <source>
        <dbReference type="ARBA" id="ARBA00009387"/>
    </source>
</evidence>
<comment type="similarity">
    <text evidence="2">Belongs to the virb1 family.</text>
</comment>
<dbReference type="Pfam" id="PF01464">
    <property type="entry name" value="SLT"/>
    <property type="match status" value="1"/>
</dbReference>
<dbReference type="EMBL" id="RWKW01000035">
    <property type="protein sequence ID" value="RST86354.1"/>
    <property type="molecule type" value="Genomic_DNA"/>
</dbReference>
<sequence length="259" mass="28094">MPICCTSPTRIMRPGRRLPARRLTALLLSGLLSVVTISGSASPQVVSSASADQASPIALHIDVASRRFRIPASWIRAVMRAESAHDIRAVSSAGAIGLMQVMPETWLELRARYDLGRNPFDVRDNILAGAAYLREMYDRYGNLSAMLAAYNAGPRRYDEYLAGTRDLPAETRAYVATIAPLLGVDPPPYAMPSTRADPLAWMSASLFVARSDDVGKAAAMHPQRQRESGPNAPRMQDASAFSARSPALFVARGGNERPQ</sequence>
<reference evidence="5 6" key="1">
    <citation type="submission" date="2018-12" db="EMBL/GenBank/DDBJ databases">
        <title>Mesorhizobium carbonis sp. nov., isolated from coal mine water.</title>
        <authorList>
            <person name="Xin W."/>
            <person name="Xu Z."/>
            <person name="Xiang F."/>
            <person name="Zhang J."/>
            <person name="Xi L."/>
            <person name="Liu J."/>
        </authorList>
    </citation>
    <scope>NUCLEOTIDE SEQUENCE [LARGE SCALE GENOMIC DNA]</scope>
    <source>
        <strain evidence="5 6">B2.3</strain>
    </source>
</reference>
<evidence type="ECO:0000313" key="6">
    <source>
        <dbReference type="Proteomes" id="UP000278398"/>
    </source>
</evidence>
<name>A0A429YY69_9HYPH</name>
<dbReference type="Proteomes" id="UP000278398">
    <property type="component" value="Unassembled WGS sequence"/>
</dbReference>
<dbReference type="SUPFAM" id="SSF53955">
    <property type="entry name" value="Lysozyme-like"/>
    <property type="match status" value="1"/>
</dbReference>
<comment type="similarity">
    <text evidence="1">Belongs to the transglycosylase Slt family.</text>
</comment>
<dbReference type="OrthoDB" id="9801695at2"/>
<accession>A0A429YY69</accession>
<dbReference type="PANTHER" id="PTHR37423:SF2">
    <property type="entry name" value="MEMBRANE-BOUND LYTIC MUREIN TRANSGLYCOSYLASE C"/>
    <property type="match status" value="1"/>
</dbReference>
<dbReference type="AlphaFoldDB" id="A0A429YY69"/>
<comment type="caution">
    <text evidence="5">The sequence shown here is derived from an EMBL/GenBank/DDBJ whole genome shotgun (WGS) entry which is preliminary data.</text>
</comment>
<evidence type="ECO:0000259" key="4">
    <source>
        <dbReference type="Pfam" id="PF01464"/>
    </source>
</evidence>
<dbReference type="CDD" id="cd00254">
    <property type="entry name" value="LT-like"/>
    <property type="match status" value="1"/>
</dbReference>
<dbReference type="InterPro" id="IPR008258">
    <property type="entry name" value="Transglycosylase_SLT_dom_1"/>
</dbReference>
<dbReference type="RefSeq" id="WP_126699826.1">
    <property type="nucleotide sequence ID" value="NZ_RWKW01000035.1"/>
</dbReference>
<proteinExistence type="inferred from homology"/>
<dbReference type="InterPro" id="IPR023346">
    <property type="entry name" value="Lysozyme-like_dom_sf"/>
</dbReference>
<dbReference type="Gene3D" id="1.10.530.10">
    <property type="match status" value="1"/>
</dbReference>
<evidence type="ECO:0000256" key="3">
    <source>
        <dbReference type="SAM" id="MobiDB-lite"/>
    </source>
</evidence>
<evidence type="ECO:0000313" key="5">
    <source>
        <dbReference type="EMBL" id="RST86354.1"/>
    </source>
</evidence>
<gene>
    <name evidence="5" type="ORF">EJC49_10205</name>
</gene>
<protein>
    <submittedName>
        <fullName evidence="5">Lytic transglycosylase domain-containing protein</fullName>
    </submittedName>
</protein>
<feature type="region of interest" description="Disordered" evidence="3">
    <location>
        <begin position="216"/>
        <end position="259"/>
    </location>
</feature>
<keyword evidence="6" id="KW-1185">Reference proteome</keyword>
<organism evidence="5 6">
    <name type="scientific">Aquibium carbonis</name>
    <dbReference type="NCBI Taxonomy" id="2495581"/>
    <lineage>
        <taxon>Bacteria</taxon>
        <taxon>Pseudomonadati</taxon>
        <taxon>Pseudomonadota</taxon>
        <taxon>Alphaproteobacteria</taxon>
        <taxon>Hyphomicrobiales</taxon>
        <taxon>Phyllobacteriaceae</taxon>
        <taxon>Aquibium</taxon>
    </lineage>
</organism>
<feature type="domain" description="Transglycosylase SLT" evidence="4">
    <location>
        <begin position="62"/>
        <end position="167"/>
    </location>
</feature>